<feature type="domain" description="Leucine-binding protein" evidence="2">
    <location>
        <begin position="21"/>
        <end position="357"/>
    </location>
</feature>
<name>A0A3B0U033_9ZZZZ</name>
<dbReference type="SUPFAM" id="SSF53822">
    <property type="entry name" value="Periplasmic binding protein-like I"/>
    <property type="match status" value="1"/>
</dbReference>
<dbReference type="InterPro" id="IPR028081">
    <property type="entry name" value="Leu-bd"/>
</dbReference>
<dbReference type="Pfam" id="PF13458">
    <property type="entry name" value="Peripla_BP_6"/>
    <property type="match status" value="1"/>
</dbReference>
<proteinExistence type="predicted"/>
<organism evidence="3">
    <name type="scientific">hydrothermal vent metagenome</name>
    <dbReference type="NCBI Taxonomy" id="652676"/>
    <lineage>
        <taxon>unclassified sequences</taxon>
        <taxon>metagenomes</taxon>
        <taxon>ecological metagenomes</taxon>
    </lineage>
</organism>
<evidence type="ECO:0000256" key="1">
    <source>
        <dbReference type="ARBA" id="ARBA00022729"/>
    </source>
</evidence>
<protein>
    <submittedName>
        <fullName evidence="3">ABC transporter, substrate-binding protein (Cluster 4, leucine/isoleucine/valine/benzoate)</fullName>
    </submittedName>
</protein>
<accession>A0A3B0U033</accession>
<dbReference type="EMBL" id="UOEM01000071">
    <property type="protein sequence ID" value="VAW14164.1"/>
    <property type="molecule type" value="Genomic_DNA"/>
</dbReference>
<gene>
    <name evidence="3" type="ORF">MNBD_ALPHA09-461</name>
</gene>
<dbReference type="CDD" id="cd06359">
    <property type="entry name" value="PBP1_Nba-like"/>
    <property type="match status" value="1"/>
</dbReference>
<dbReference type="InterPro" id="IPR051010">
    <property type="entry name" value="BCAA_transport"/>
</dbReference>
<dbReference type="AlphaFoldDB" id="A0A3B0U033"/>
<evidence type="ECO:0000313" key="3">
    <source>
        <dbReference type="EMBL" id="VAW14164.1"/>
    </source>
</evidence>
<dbReference type="PANTHER" id="PTHR30483">
    <property type="entry name" value="LEUCINE-SPECIFIC-BINDING PROTEIN"/>
    <property type="match status" value="1"/>
</dbReference>
<dbReference type="PANTHER" id="PTHR30483:SF6">
    <property type="entry name" value="PERIPLASMIC BINDING PROTEIN OF ABC TRANSPORTER FOR NATURAL AMINO ACIDS"/>
    <property type="match status" value="1"/>
</dbReference>
<evidence type="ECO:0000259" key="2">
    <source>
        <dbReference type="Pfam" id="PF13458"/>
    </source>
</evidence>
<keyword evidence="1" id="KW-0732">Signal</keyword>
<dbReference type="InterPro" id="IPR028082">
    <property type="entry name" value="Peripla_BP_I"/>
</dbReference>
<dbReference type="Gene3D" id="3.40.50.2300">
    <property type="match status" value="2"/>
</dbReference>
<reference evidence="3" key="1">
    <citation type="submission" date="2018-06" db="EMBL/GenBank/DDBJ databases">
        <authorList>
            <person name="Zhirakovskaya E."/>
        </authorList>
    </citation>
    <scope>NUCLEOTIDE SEQUENCE</scope>
</reference>
<sequence length="384" mass="41205">MKHVILAASAALLAANAFAEPVKVGMITTLSTPAGYLGDDIRRGMELAIEERGKDIIDLVVEDDGFKPENAKQIADRMTERDGIKIMTGIVFSNVAMAVVPKVVRNGVIYVSPNAGPSALAGKGCQPNYFNAAWQNDNLHEAMGKFVKDKGAKNVYILAPNYPAGKDALAGFKRFYNGGTSEGLAAEIYTKLGQTDYAAELAKIRAADPDAVFFFLPGGMGINFLKQYAQAGLAKKIPLYGPAFSFDDTFLDAVGDAAIGAFNTSQWSPDLDNAANTAFVAAYKAKYDKYPTLYASQGYDTGNLLISAILAAGGDNDPAKLRAELMKADFASVRGNFRFGPNRHPIQDIYVRETYKDGSGNITNRLVGKVFEDHADAYAGECKG</sequence>